<reference evidence="3 4" key="1">
    <citation type="journal article" date="2017" name="Water Res.">
        <title>Discovery and metagenomic analysis of an anammox bacterial enrichment related to Candidatus "Brocadia caroliniensis" in a full-scale glycerol-fed nitritation-denitritation separate centrate treatment process.</title>
        <authorList>
            <person name="Park H."/>
            <person name="Brotto A.C."/>
            <person name="van Loosdrecht M.C."/>
            <person name="Chandran K."/>
        </authorList>
    </citation>
    <scope>NUCLEOTIDE SEQUENCE [LARGE SCALE GENOMIC DNA]</scope>
    <source>
        <strain evidence="3">26THWARD</strain>
    </source>
</reference>
<proteinExistence type="predicted"/>
<evidence type="ECO:0000256" key="1">
    <source>
        <dbReference type="SAM" id="SignalP"/>
    </source>
</evidence>
<dbReference type="Pfam" id="PF01841">
    <property type="entry name" value="Transglut_core"/>
    <property type="match status" value="1"/>
</dbReference>
<evidence type="ECO:0000313" key="3">
    <source>
        <dbReference type="EMBL" id="OOP55846.1"/>
    </source>
</evidence>
<sequence>MKNYPLIKKLFVVLFIVFAGCHSLQKTEESGAKVNNNLNAVLLNDIQDGRLDMPFDQACLIASGVNTDKKMQGYLKKINLLIVRIEQETDINTTSDPLKKAEIIFGWLQTSTNEGTYSDCYDFRDTLNLKVGNCLSYAIRFTIVCRHFGVDIKSIFIPGHIYNMLVSDGKTRYFEHTHSDGIVKKKDLYHPDKKVMKDEELIAEIFLYKARNANTDMKYEESCSYCQRALMCNPHDNRPVILLLDNYIAKKRYEEAFRYLSDHLSRHPDDMKSFKNTYVLLQRLCKNEDGKTR</sequence>
<dbReference type="SUPFAM" id="SSF48452">
    <property type="entry name" value="TPR-like"/>
    <property type="match status" value="1"/>
</dbReference>
<dbReference type="InterPro" id="IPR002931">
    <property type="entry name" value="Transglutaminase-like"/>
</dbReference>
<dbReference type="PROSITE" id="PS51257">
    <property type="entry name" value="PROKAR_LIPOPROTEIN"/>
    <property type="match status" value="1"/>
</dbReference>
<comment type="caution">
    <text evidence="3">The sequence shown here is derived from an EMBL/GenBank/DDBJ whole genome shotgun (WGS) entry which is preliminary data.</text>
</comment>
<organism evidence="3 4">
    <name type="scientific">Candidatus Brocadia carolinensis</name>
    <dbReference type="NCBI Taxonomy" id="1004156"/>
    <lineage>
        <taxon>Bacteria</taxon>
        <taxon>Pseudomonadati</taxon>
        <taxon>Planctomycetota</taxon>
        <taxon>Candidatus Brocadiia</taxon>
        <taxon>Candidatus Brocadiales</taxon>
        <taxon>Candidatus Brocadiaceae</taxon>
        <taxon>Candidatus Brocadia</taxon>
    </lineage>
</organism>
<dbReference type="EMBL" id="AYTS01000113">
    <property type="protein sequence ID" value="OOP55846.1"/>
    <property type="molecule type" value="Genomic_DNA"/>
</dbReference>
<evidence type="ECO:0000313" key="4">
    <source>
        <dbReference type="Proteomes" id="UP000189681"/>
    </source>
</evidence>
<dbReference type="Proteomes" id="UP000189681">
    <property type="component" value="Unassembled WGS sequence"/>
</dbReference>
<dbReference type="STRING" id="1004156.AYP45_12515"/>
<name>A0A1V4ARX1_9BACT</name>
<gene>
    <name evidence="3" type="ORF">AYP45_12515</name>
</gene>
<feature type="signal peptide" evidence="1">
    <location>
        <begin position="1"/>
        <end position="19"/>
    </location>
</feature>
<keyword evidence="1" id="KW-0732">Signal</keyword>
<dbReference type="InterPro" id="IPR011990">
    <property type="entry name" value="TPR-like_helical_dom_sf"/>
</dbReference>
<dbReference type="AlphaFoldDB" id="A0A1V4ARX1"/>
<feature type="chain" id="PRO_5010722339" description="Transglutaminase-like domain-containing protein" evidence="1">
    <location>
        <begin position="20"/>
        <end position="293"/>
    </location>
</feature>
<accession>A0A1V4ARX1</accession>
<dbReference type="Gene3D" id="1.25.40.10">
    <property type="entry name" value="Tetratricopeptide repeat domain"/>
    <property type="match status" value="1"/>
</dbReference>
<protein>
    <recommendedName>
        <fullName evidence="2">Transglutaminase-like domain-containing protein</fullName>
    </recommendedName>
</protein>
<feature type="domain" description="Transglutaminase-like" evidence="2">
    <location>
        <begin position="92"/>
        <end position="154"/>
    </location>
</feature>
<evidence type="ECO:0000259" key="2">
    <source>
        <dbReference type="Pfam" id="PF01841"/>
    </source>
</evidence>